<dbReference type="Pfam" id="PF04002">
    <property type="entry name" value="RadC"/>
    <property type="match status" value="1"/>
</dbReference>
<dbReference type="SUPFAM" id="SSF47781">
    <property type="entry name" value="RuvA domain 2-like"/>
    <property type="match status" value="1"/>
</dbReference>
<dbReference type="RefSeq" id="WP_229161717.1">
    <property type="nucleotide sequence ID" value="NZ_JAJEWP010000005.1"/>
</dbReference>
<comment type="similarity">
    <text evidence="6">Belongs to the UPF0758 family.</text>
</comment>
<dbReference type="InterPro" id="IPR025657">
    <property type="entry name" value="RadC_JAB"/>
</dbReference>
<evidence type="ECO:0000256" key="1">
    <source>
        <dbReference type="ARBA" id="ARBA00022670"/>
    </source>
</evidence>
<evidence type="ECO:0000313" key="9">
    <source>
        <dbReference type="Proteomes" id="UP001520878"/>
    </source>
</evidence>
<dbReference type="CDD" id="cd08071">
    <property type="entry name" value="MPN_DUF2466"/>
    <property type="match status" value="1"/>
</dbReference>
<keyword evidence="9" id="KW-1185">Reference proteome</keyword>
<dbReference type="PANTHER" id="PTHR30471">
    <property type="entry name" value="DNA REPAIR PROTEIN RADC"/>
    <property type="match status" value="1"/>
</dbReference>
<organism evidence="8 9">
    <name type="scientific">Fluctibacter halophilus</name>
    <dbReference type="NCBI Taxonomy" id="226011"/>
    <lineage>
        <taxon>Bacteria</taxon>
        <taxon>Pseudomonadati</taxon>
        <taxon>Pseudomonadota</taxon>
        <taxon>Gammaproteobacteria</taxon>
        <taxon>Alteromonadales</taxon>
        <taxon>Alteromonadaceae</taxon>
        <taxon>Fluctibacter</taxon>
    </lineage>
</organism>
<evidence type="ECO:0000256" key="3">
    <source>
        <dbReference type="ARBA" id="ARBA00022801"/>
    </source>
</evidence>
<feature type="domain" description="MPN" evidence="7">
    <location>
        <begin position="100"/>
        <end position="222"/>
    </location>
</feature>
<dbReference type="InterPro" id="IPR037518">
    <property type="entry name" value="MPN"/>
</dbReference>
<keyword evidence="1" id="KW-0645">Protease</keyword>
<dbReference type="PANTHER" id="PTHR30471:SF3">
    <property type="entry name" value="UPF0758 PROTEIN YEES-RELATED"/>
    <property type="match status" value="1"/>
</dbReference>
<accession>A0ABS8GCF6</accession>
<dbReference type="PROSITE" id="PS50249">
    <property type="entry name" value="MPN"/>
    <property type="match status" value="1"/>
</dbReference>
<dbReference type="Proteomes" id="UP001520878">
    <property type="component" value="Unassembled WGS sequence"/>
</dbReference>
<dbReference type="InterPro" id="IPR001405">
    <property type="entry name" value="UPF0758"/>
</dbReference>
<dbReference type="NCBIfam" id="NF000642">
    <property type="entry name" value="PRK00024.1"/>
    <property type="match status" value="1"/>
</dbReference>
<evidence type="ECO:0000256" key="2">
    <source>
        <dbReference type="ARBA" id="ARBA00022723"/>
    </source>
</evidence>
<evidence type="ECO:0000256" key="4">
    <source>
        <dbReference type="ARBA" id="ARBA00022833"/>
    </source>
</evidence>
<keyword evidence="5" id="KW-0482">Metalloprotease</keyword>
<evidence type="ECO:0000259" key="7">
    <source>
        <dbReference type="PROSITE" id="PS50249"/>
    </source>
</evidence>
<proteinExistence type="inferred from homology"/>
<reference evidence="8 9" key="1">
    <citation type="submission" date="2021-10" db="EMBL/GenBank/DDBJ databases">
        <title>Draft genome of Aestuariibacter halophilus JC2043.</title>
        <authorList>
            <person name="Emsley S.A."/>
            <person name="Pfannmuller K.M."/>
            <person name="Ushijima B."/>
            <person name="Saw J.H."/>
            <person name="Videau P."/>
        </authorList>
    </citation>
    <scope>NUCLEOTIDE SEQUENCE [LARGE SCALE GENOMIC DNA]</scope>
    <source>
        <strain evidence="8 9">JC2043</strain>
    </source>
</reference>
<keyword evidence="4" id="KW-0862">Zinc</keyword>
<dbReference type="InterPro" id="IPR046778">
    <property type="entry name" value="UPF0758_N"/>
</dbReference>
<comment type="caution">
    <text evidence="8">The sequence shown here is derived from an EMBL/GenBank/DDBJ whole genome shotgun (WGS) entry which is preliminary data.</text>
</comment>
<keyword evidence="3" id="KW-0378">Hydrolase</keyword>
<evidence type="ECO:0000256" key="5">
    <source>
        <dbReference type="ARBA" id="ARBA00023049"/>
    </source>
</evidence>
<dbReference type="PROSITE" id="PS01302">
    <property type="entry name" value="UPF0758"/>
    <property type="match status" value="1"/>
</dbReference>
<dbReference type="NCBIfam" id="TIGR00608">
    <property type="entry name" value="radc"/>
    <property type="match status" value="1"/>
</dbReference>
<name>A0ABS8GCF6_9ALTE</name>
<protein>
    <submittedName>
        <fullName evidence="8">DNA repair protein RadC</fullName>
    </submittedName>
</protein>
<evidence type="ECO:0000313" key="8">
    <source>
        <dbReference type="EMBL" id="MCC2617505.1"/>
    </source>
</evidence>
<keyword evidence="2" id="KW-0479">Metal-binding</keyword>
<dbReference type="EMBL" id="JAJEWP010000005">
    <property type="protein sequence ID" value="MCC2617505.1"/>
    <property type="molecule type" value="Genomic_DNA"/>
</dbReference>
<dbReference type="InterPro" id="IPR010994">
    <property type="entry name" value="RuvA_2-like"/>
</dbReference>
<dbReference type="Pfam" id="PF20582">
    <property type="entry name" value="UPF0758_N"/>
    <property type="match status" value="1"/>
</dbReference>
<evidence type="ECO:0000256" key="6">
    <source>
        <dbReference type="RuleBase" id="RU003797"/>
    </source>
</evidence>
<dbReference type="InterPro" id="IPR020891">
    <property type="entry name" value="UPF0758_CS"/>
</dbReference>
<dbReference type="Gene3D" id="3.40.140.10">
    <property type="entry name" value="Cytidine Deaminase, domain 2"/>
    <property type="match status" value="1"/>
</dbReference>
<gene>
    <name evidence="8" type="primary">radC</name>
    <name evidence="8" type="ORF">LJ739_14725</name>
</gene>
<sequence>MAAKHDPQHLLQRMLRAGPDTLSNQELVRLMLAPGAQTPRTDALATQLLNHFGSLRAMVKASCAQWLAISGVGLSTYSRFVAANEFFRRSLTETVTERPILNGAHAARTLVLQQLGNEAREHFALLLLDSQHRLMAFRRLFHGTIDAATVYPRVVVQVVLENNAAAVILAHNHPSGVVEPSDADKQITERLRSALSLVDVPVLDHIIAGAGRTVSFAQRGLL</sequence>